<organism evidence="2 3">
    <name type="scientific">Amanita muscaria (strain Koide BX008)</name>
    <dbReference type="NCBI Taxonomy" id="946122"/>
    <lineage>
        <taxon>Eukaryota</taxon>
        <taxon>Fungi</taxon>
        <taxon>Dikarya</taxon>
        <taxon>Basidiomycota</taxon>
        <taxon>Agaricomycotina</taxon>
        <taxon>Agaricomycetes</taxon>
        <taxon>Agaricomycetidae</taxon>
        <taxon>Agaricales</taxon>
        <taxon>Pluteineae</taxon>
        <taxon>Amanitaceae</taxon>
        <taxon>Amanita</taxon>
    </lineage>
</organism>
<evidence type="ECO:0000313" key="2">
    <source>
        <dbReference type="EMBL" id="KIL56183.1"/>
    </source>
</evidence>
<feature type="region of interest" description="Disordered" evidence="1">
    <location>
        <begin position="456"/>
        <end position="475"/>
    </location>
</feature>
<dbReference type="HOGENOM" id="CLU_537423_0_0_1"/>
<dbReference type="OrthoDB" id="3061378at2759"/>
<dbReference type="InParanoid" id="A0A0C2WJ65"/>
<dbReference type="AlphaFoldDB" id="A0A0C2WJ65"/>
<accession>A0A0C2WJ65</accession>
<feature type="compositionally biased region" description="Polar residues" evidence="1">
    <location>
        <begin position="70"/>
        <end position="79"/>
    </location>
</feature>
<feature type="region of interest" description="Disordered" evidence="1">
    <location>
        <begin position="1"/>
        <end position="35"/>
    </location>
</feature>
<evidence type="ECO:0000313" key="3">
    <source>
        <dbReference type="Proteomes" id="UP000054549"/>
    </source>
</evidence>
<gene>
    <name evidence="2" type="ORF">M378DRAFT_17305</name>
</gene>
<protein>
    <submittedName>
        <fullName evidence="2">Uncharacterized protein</fullName>
    </submittedName>
</protein>
<name>A0A0C2WJ65_AMAMK</name>
<feature type="region of interest" description="Disordered" evidence="1">
    <location>
        <begin position="57"/>
        <end position="79"/>
    </location>
</feature>
<feature type="compositionally biased region" description="Acidic residues" evidence="1">
    <location>
        <begin position="110"/>
        <end position="119"/>
    </location>
</feature>
<dbReference type="Proteomes" id="UP000054549">
    <property type="component" value="Unassembled WGS sequence"/>
</dbReference>
<keyword evidence="3" id="KW-1185">Reference proteome</keyword>
<feature type="region of interest" description="Disordered" evidence="1">
    <location>
        <begin position="110"/>
        <end position="184"/>
    </location>
</feature>
<sequence>MSTNVEVEVIELDDDDDDENMDESPQKRIRKPSAKAQYMAIKQQLINTKKKVIVPKGKQQLKPDARESQSLKSVTKANTKNLKKTSLVKVTLPQTNVVSTSEDHLVATIEEDDADEDGDTAGNNDKCPDKESSTADNIKVISVEDSGSELEGDDHNAGDNAGSEDEYVSDNASSGDPEDNADHKVVNDEEWPLTPKAKSRENVAQQLGTVATPWVKGEDSAGIKKLIVSTKVGAGKNAQVGKRSQKQKGLTKSQMLYPADCDIPSDSYYDHQDDFVPVDTDLMPLSAQDKKLQLDYTTVPSLSYAEMLPFGYNPNYRQGTERYSAAWAALLPTTDKECRRWLRAAVRFQHCLPLFPFLNPSRAEPGHVLREGSRLVLKDDPFKKQTAVFLTTGIVQQCQLVQPCWGGTNGSYQVRCINLSPFSIEYERTMAMFGHAFGLDTFMGPLTDGNLVFGTRREGAGNTPSTPTPTTPTRCGRVPMRFKNAGAASRSYPDSLGFNEFVPIYDA</sequence>
<feature type="compositionally biased region" description="Acidic residues" evidence="1">
    <location>
        <begin position="8"/>
        <end position="22"/>
    </location>
</feature>
<dbReference type="STRING" id="946122.A0A0C2WJ65"/>
<dbReference type="EMBL" id="KN818440">
    <property type="protein sequence ID" value="KIL56183.1"/>
    <property type="molecule type" value="Genomic_DNA"/>
</dbReference>
<evidence type="ECO:0000256" key="1">
    <source>
        <dbReference type="SAM" id="MobiDB-lite"/>
    </source>
</evidence>
<reference evidence="2 3" key="1">
    <citation type="submission" date="2014-04" db="EMBL/GenBank/DDBJ databases">
        <title>Evolutionary Origins and Diversification of the Mycorrhizal Mutualists.</title>
        <authorList>
            <consortium name="DOE Joint Genome Institute"/>
            <consortium name="Mycorrhizal Genomics Consortium"/>
            <person name="Kohler A."/>
            <person name="Kuo A."/>
            <person name="Nagy L.G."/>
            <person name="Floudas D."/>
            <person name="Copeland A."/>
            <person name="Barry K.W."/>
            <person name="Cichocki N."/>
            <person name="Veneault-Fourrey C."/>
            <person name="LaButti K."/>
            <person name="Lindquist E.A."/>
            <person name="Lipzen A."/>
            <person name="Lundell T."/>
            <person name="Morin E."/>
            <person name="Murat C."/>
            <person name="Riley R."/>
            <person name="Ohm R."/>
            <person name="Sun H."/>
            <person name="Tunlid A."/>
            <person name="Henrissat B."/>
            <person name="Grigoriev I.V."/>
            <person name="Hibbett D.S."/>
            <person name="Martin F."/>
        </authorList>
    </citation>
    <scope>NUCLEOTIDE SEQUENCE [LARGE SCALE GENOMIC DNA]</scope>
    <source>
        <strain evidence="2 3">Koide BX008</strain>
    </source>
</reference>
<proteinExistence type="predicted"/>